<dbReference type="AlphaFoldDB" id="A0AA87YNX2"/>
<proteinExistence type="predicted"/>
<dbReference type="EMBL" id="BTGU01003790">
    <property type="protein sequence ID" value="GMN19454.1"/>
    <property type="molecule type" value="Genomic_DNA"/>
</dbReference>
<gene>
    <name evidence="1" type="ORF">TIFTF001_045190</name>
</gene>
<sequence length="33" mass="3448">MNEASCSVLTGTARVGHSGQGVCLEYVMLGYDV</sequence>
<dbReference type="Proteomes" id="UP001187192">
    <property type="component" value="Unassembled WGS sequence"/>
</dbReference>
<reference evidence="1" key="1">
    <citation type="submission" date="2023-07" db="EMBL/GenBank/DDBJ databases">
        <title>draft genome sequence of fig (Ficus carica).</title>
        <authorList>
            <person name="Takahashi T."/>
            <person name="Nishimura K."/>
        </authorList>
    </citation>
    <scope>NUCLEOTIDE SEQUENCE</scope>
</reference>
<evidence type="ECO:0000313" key="2">
    <source>
        <dbReference type="Proteomes" id="UP001187192"/>
    </source>
</evidence>
<evidence type="ECO:0000313" key="1">
    <source>
        <dbReference type="EMBL" id="GMN19454.1"/>
    </source>
</evidence>
<organism evidence="1 2">
    <name type="scientific">Ficus carica</name>
    <name type="common">Common fig</name>
    <dbReference type="NCBI Taxonomy" id="3494"/>
    <lineage>
        <taxon>Eukaryota</taxon>
        <taxon>Viridiplantae</taxon>
        <taxon>Streptophyta</taxon>
        <taxon>Embryophyta</taxon>
        <taxon>Tracheophyta</taxon>
        <taxon>Spermatophyta</taxon>
        <taxon>Magnoliopsida</taxon>
        <taxon>eudicotyledons</taxon>
        <taxon>Gunneridae</taxon>
        <taxon>Pentapetalae</taxon>
        <taxon>rosids</taxon>
        <taxon>fabids</taxon>
        <taxon>Rosales</taxon>
        <taxon>Moraceae</taxon>
        <taxon>Ficeae</taxon>
        <taxon>Ficus</taxon>
    </lineage>
</organism>
<comment type="caution">
    <text evidence="1">The sequence shown here is derived from an EMBL/GenBank/DDBJ whole genome shotgun (WGS) entry which is preliminary data.</text>
</comment>
<accession>A0AA87YNX2</accession>
<keyword evidence="2" id="KW-1185">Reference proteome</keyword>
<protein>
    <submittedName>
        <fullName evidence="1">Uncharacterized protein</fullName>
    </submittedName>
</protein>
<name>A0AA87YNX2_FICCA</name>